<dbReference type="EMBL" id="MU864568">
    <property type="protein sequence ID" value="KAK4183202.1"/>
    <property type="molecule type" value="Genomic_DNA"/>
</dbReference>
<sequence>MSNYTQGYSRATTRSHASRTIHSDAKFLIPHVKPADMILDVGCGPGTITVGFSEIVGPQGKVAGIDISSEILEQAKSSIPPKPNLKFRQADLLSETGLPFPDETFDVVFSSQLFPHLTPREIRLQALKEMRRVLKTGGVLATRDAAELHFYPRQYNLDEIWVERGNRARAFGNEGENDAGKFPGGEMPALYRECGFASDNIIIGGGTTVHSGKEAKGWFSEANVQKLSEGDAFRESWLRAGITDGEIEETKGKMQEWARDENGWYVALQAEIVARK</sequence>
<dbReference type="PANTHER" id="PTHR43861">
    <property type="entry name" value="TRANS-ACONITATE 2-METHYLTRANSFERASE-RELATED"/>
    <property type="match status" value="1"/>
</dbReference>
<dbReference type="InterPro" id="IPR029063">
    <property type="entry name" value="SAM-dependent_MTases_sf"/>
</dbReference>
<evidence type="ECO:0000313" key="5">
    <source>
        <dbReference type="Proteomes" id="UP001302126"/>
    </source>
</evidence>
<dbReference type="Pfam" id="PF13649">
    <property type="entry name" value="Methyltransf_25"/>
    <property type="match status" value="1"/>
</dbReference>
<dbReference type="SUPFAM" id="SSF53335">
    <property type="entry name" value="S-adenosyl-L-methionine-dependent methyltransferases"/>
    <property type="match status" value="1"/>
</dbReference>
<dbReference type="PANTHER" id="PTHR43861:SF1">
    <property type="entry name" value="TRANS-ACONITATE 2-METHYLTRANSFERASE"/>
    <property type="match status" value="1"/>
</dbReference>
<keyword evidence="5" id="KW-1185">Reference proteome</keyword>
<keyword evidence="1 4" id="KW-0489">Methyltransferase</keyword>
<comment type="caution">
    <text evidence="4">The sequence shown here is derived from an EMBL/GenBank/DDBJ whole genome shotgun (WGS) entry which is preliminary data.</text>
</comment>
<dbReference type="InterPro" id="IPR041698">
    <property type="entry name" value="Methyltransf_25"/>
</dbReference>
<proteinExistence type="predicted"/>
<evidence type="ECO:0000256" key="1">
    <source>
        <dbReference type="ARBA" id="ARBA00022603"/>
    </source>
</evidence>
<evidence type="ECO:0000259" key="3">
    <source>
        <dbReference type="Pfam" id="PF13649"/>
    </source>
</evidence>
<accession>A0AAN7AES5</accession>
<dbReference type="GO" id="GO:0032259">
    <property type="term" value="P:methylation"/>
    <property type="evidence" value="ECO:0007669"/>
    <property type="project" value="UniProtKB-KW"/>
</dbReference>
<feature type="domain" description="Methyltransferase" evidence="3">
    <location>
        <begin position="38"/>
        <end position="138"/>
    </location>
</feature>
<dbReference type="GO" id="GO:0008168">
    <property type="term" value="F:methyltransferase activity"/>
    <property type="evidence" value="ECO:0007669"/>
    <property type="project" value="UniProtKB-KW"/>
</dbReference>
<evidence type="ECO:0000256" key="2">
    <source>
        <dbReference type="ARBA" id="ARBA00022679"/>
    </source>
</evidence>
<organism evidence="4 5">
    <name type="scientific">Podospora australis</name>
    <dbReference type="NCBI Taxonomy" id="1536484"/>
    <lineage>
        <taxon>Eukaryota</taxon>
        <taxon>Fungi</taxon>
        <taxon>Dikarya</taxon>
        <taxon>Ascomycota</taxon>
        <taxon>Pezizomycotina</taxon>
        <taxon>Sordariomycetes</taxon>
        <taxon>Sordariomycetidae</taxon>
        <taxon>Sordariales</taxon>
        <taxon>Podosporaceae</taxon>
        <taxon>Podospora</taxon>
    </lineage>
</organism>
<evidence type="ECO:0000313" key="4">
    <source>
        <dbReference type="EMBL" id="KAK4183202.1"/>
    </source>
</evidence>
<dbReference type="Proteomes" id="UP001302126">
    <property type="component" value="Unassembled WGS sequence"/>
</dbReference>
<dbReference type="AlphaFoldDB" id="A0AAN7AES5"/>
<dbReference type="CDD" id="cd02440">
    <property type="entry name" value="AdoMet_MTases"/>
    <property type="match status" value="1"/>
</dbReference>
<name>A0AAN7AES5_9PEZI</name>
<reference evidence="4" key="2">
    <citation type="submission" date="2023-05" db="EMBL/GenBank/DDBJ databases">
        <authorList>
            <consortium name="Lawrence Berkeley National Laboratory"/>
            <person name="Steindorff A."/>
            <person name="Hensen N."/>
            <person name="Bonometti L."/>
            <person name="Westerberg I."/>
            <person name="Brannstrom I.O."/>
            <person name="Guillou S."/>
            <person name="Cros-Aarteil S."/>
            <person name="Calhoun S."/>
            <person name="Haridas S."/>
            <person name="Kuo A."/>
            <person name="Mondo S."/>
            <person name="Pangilinan J."/>
            <person name="Riley R."/>
            <person name="Labutti K."/>
            <person name="Andreopoulos B."/>
            <person name="Lipzen A."/>
            <person name="Chen C."/>
            <person name="Yanf M."/>
            <person name="Daum C."/>
            <person name="Ng V."/>
            <person name="Clum A."/>
            <person name="Ohm R."/>
            <person name="Martin F."/>
            <person name="Silar P."/>
            <person name="Natvig D."/>
            <person name="Lalanne C."/>
            <person name="Gautier V."/>
            <person name="Ament-Velasquez S.L."/>
            <person name="Kruys A."/>
            <person name="Hutchinson M.I."/>
            <person name="Powell A.J."/>
            <person name="Barry K."/>
            <person name="Miller A.N."/>
            <person name="Grigoriev I.V."/>
            <person name="Debuchy R."/>
            <person name="Gladieux P."/>
            <person name="Thoren M.H."/>
            <person name="Johannesson H."/>
        </authorList>
    </citation>
    <scope>NUCLEOTIDE SEQUENCE</scope>
    <source>
        <strain evidence="4">PSN309</strain>
    </source>
</reference>
<dbReference type="Gene3D" id="3.40.50.150">
    <property type="entry name" value="Vaccinia Virus protein VP39"/>
    <property type="match status" value="1"/>
</dbReference>
<reference evidence="4" key="1">
    <citation type="journal article" date="2023" name="Mol. Phylogenet. Evol.">
        <title>Genome-scale phylogeny and comparative genomics of the fungal order Sordariales.</title>
        <authorList>
            <person name="Hensen N."/>
            <person name="Bonometti L."/>
            <person name="Westerberg I."/>
            <person name="Brannstrom I.O."/>
            <person name="Guillou S."/>
            <person name="Cros-Aarteil S."/>
            <person name="Calhoun S."/>
            <person name="Haridas S."/>
            <person name="Kuo A."/>
            <person name="Mondo S."/>
            <person name="Pangilinan J."/>
            <person name="Riley R."/>
            <person name="LaButti K."/>
            <person name="Andreopoulos B."/>
            <person name="Lipzen A."/>
            <person name="Chen C."/>
            <person name="Yan M."/>
            <person name="Daum C."/>
            <person name="Ng V."/>
            <person name="Clum A."/>
            <person name="Steindorff A."/>
            <person name="Ohm R.A."/>
            <person name="Martin F."/>
            <person name="Silar P."/>
            <person name="Natvig D.O."/>
            <person name="Lalanne C."/>
            <person name="Gautier V."/>
            <person name="Ament-Velasquez S.L."/>
            <person name="Kruys A."/>
            <person name="Hutchinson M.I."/>
            <person name="Powell A.J."/>
            <person name="Barry K."/>
            <person name="Miller A.N."/>
            <person name="Grigoriev I.V."/>
            <person name="Debuchy R."/>
            <person name="Gladieux P."/>
            <person name="Hiltunen Thoren M."/>
            <person name="Johannesson H."/>
        </authorList>
    </citation>
    <scope>NUCLEOTIDE SEQUENCE</scope>
    <source>
        <strain evidence="4">PSN309</strain>
    </source>
</reference>
<keyword evidence="2" id="KW-0808">Transferase</keyword>
<gene>
    <name evidence="4" type="ORF">QBC35DRAFT_508495</name>
</gene>
<protein>
    <submittedName>
        <fullName evidence="4">Methyltransferase</fullName>
    </submittedName>
</protein>